<dbReference type="GO" id="GO:0005737">
    <property type="term" value="C:cytoplasm"/>
    <property type="evidence" value="ECO:0007669"/>
    <property type="project" value="TreeGrafter"/>
</dbReference>
<accession>A0A5B8LIW3</accession>
<dbReference type="PANTHER" id="PTHR30143:SF0">
    <property type="entry name" value="2-KETO-4-PENTENOATE HYDRATASE"/>
    <property type="match status" value="1"/>
</dbReference>
<dbReference type="AlphaFoldDB" id="A0A5B8LIW3"/>
<dbReference type="InterPro" id="IPR036663">
    <property type="entry name" value="Fumarylacetoacetase_C_sf"/>
</dbReference>
<dbReference type="InterPro" id="IPR050772">
    <property type="entry name" value="Hydratase-Decarb/MhpD_sf"/>
</dbReference>
<dbReference type="PANTHER" id="PTHR30143">
    <property type="entry name" value="ACID HYDRATASE"/>
    <property type="match status" value="1"/>
</dbReference>
<gene>
    <name evidence="3" type="ORF">FPZ24_10580</name>
</gene>
<name>A0A5B8LIW3_9SPHN</name>
<proteinExistence type="predicted"/>
<dbReference type="EMBL" id="CP042306">
    <property type="protein sequence ID" value="QDZ07876.1"/>
    <property type="molecule type" value="Genomic_DNA"/>
</dbReference>
<dbReference type="Proteomes" id="UP000315673">
    <property type="component" value="Chromosome"/>
</dbReference>
<dbReference type="Pfam" id="PF01557">
    <property type="entry name" value="FAA_hydrolase"/>
    <property type="match status" value="1"/>
</dbReference>
<dbReference type="InterPro" id="IPR011234">
    <property type="entry name" value="Fumarylacetoacetase-like_C"/>
</dbReference>
<dbReference type="OrthoDB" id="9792137at2"/>
<keyword evidence="1" id="KW-0456">Lyase</keyword>
<keyword evidence="4" id="KW-1185">Reference proteome</keyword>
<protein>
    <submittedName>
        <fullName evidence="3">2-keto-4-pentenoate hydratase</fullName>
    </submittedName>
</protein>
<evidence type="ECO:0000259" key="2">
    <source>
        <dbReference type="Pfam" id="PF01557"/>
    </source>
</evidence>
<evidence type="ECO:0000313" key="3">
    <source>
        <dbReference type="EMBL" id="QDZ07876.1"/>
    </source>
</evidence>
<reference evidence="3 4" key="1">
    <citation type="submission" date="2019-07" db="EMBL/GenBank/DDBJ databases">
        <title>Full genome sequence of Sphingomonas sp. 4R-6-7(HKS19).</title>
        <authorList>
            <person name="Im W.-T."/>
        </authorList>
    </citation>
    <scope>NUCLEOTIDE SEQUENCE [LARGE SCALE GENOMIC DNA]</scope>
    <source>
        <strain evidence="3 4">HKS19</strain>
    </source>
</reference>
<organism evidence="3 4">
    <name type="scientific">Sphingomonas panacisoli</name>
    <dbReference type="NCBI Taxonomy" id="1813879"/>
    <lineage>
        <taxon>Bacteria</taxon>
        <taxon>Pseudomonadati</taxon>
        <taxon>Pseudomonadota</taxon>
        <taxon>Alphaproteobacteria</taxon>
        <taxon>Sphingomonadales</taxon>
        <taxon>Sphingomonadaceae</taxon>
        <taxon>Sphingomonas</taxon>
    </lineage>
</organism>
<sequence>MKPDSDVDNIAQIARSFVDARRTGRALLDYPGEMPAALDDAYAVQDAAIELTSAEVAGWKVGRINPPIDGSDRLAGPIFADQVMTTDGSTIAMPVFADGFAAAESEFLLRIGATPDRAKTSYTIDEARDLIDAVHIGIEIASSPFPGINQNGPGVTISDFGNNNGLVVGDGVAHWREIDFDAWPVQLAINGALVGEATTATMLDGPFGAARFLFELMAARGIALTPGQWISTGAVTGVHPVAVGDRVEATFDGRMTIGCTITAR</sequence>
<feature type="domain" description="Fumarylacetoacetase-like C-terminal" evidence="2">
    <location>
        <begin position="82"/>
        <end position="261"/>
    </location>
</feature>
<dbReference type="GO" id="GO:0008684">
    <property type="term" value="F:2-oxopent-4-enoate hydratase activity"/>
    <property type="evidence" value="ECO:0007669"/>
    <property type="project" value="TreeGrafter"/>
</dbReference>
<dbReference type="KEGG" id="spai:FPZ24_10580"/>
<dbReference type="SUPFAM" id="SSF56529">
    <property type="entry name" value="FAH"/>
    <property type="match status" value="1"/>
</dbReference>
<dbReference type="RefSeq" id="WP_146571799.1">
    <property type="nucleotide sequence ID" value="NZ_CP042306.1"/>
</dbReference>
<dbReference type="Gene3D" id="3.90.850.10">
    <property type="entry name" value="Fumarylacetoacetase-like, C-terminal domain"/>
    <property type="match status" value="1"/>
</dbReference>
<evidence type="ECO:0000256" key="1">
    <source>
        <dbReference type="ARBA" id="ARBA00023239"/>
    </source>
</evidence>
<evidence type="ECO:0000313" key="4">
    <source>
        <dbReference type="Proteomes" id="UP000315673"/>
    </source>
</evidence>